<accession>A0A8B6GSE5</accession>
<dbReference type="InterPro" id="IPR008993">
    <property type="entry name" value="TIMP-like_OB-fold"/>
</dbReference>
<evidence type="ECO:0008006" key="3">
    <source>
        <dbReference type="Google" id="ProtNLM"/>
    </source>
</evidence>
<sequence length="169" mass="18751">IHGTVKSVTKINGPPEDVNDNDAVYKYSIFVIKKLKGPAKIKEGKDVIVETSGNGGLCSLSLTVGEEYVLSGFKTATGGFRSLALNIIVYKIKDLDKRPFVRDYLLGTGINTYKRNCDRGCKDISTQSTYCKIPDTTSTTRYCYSNNAICRERYGKCKWYNADKCTLSA</sequence>
<keyword evidence="2" id="KW-1185">Reference proteome</keyword>
<evidence type="ECO:0000313" key="1">
    <source>
        <dbReference type="EMBL" id="VDI68354.1"/>
    </source>
</evidence>
<gene>
    <name evidence="1" type="ORF">MGAL_10B054433</name>
</gene>
<protein>
    <recommendedName>
        <fullName evidence="3">NTR domain-containing protein</fullName>
    </recommendedName>
</protein>
<dbReference type="Proteomes" id="UP000596742">
    <property type="component" value="Unassembled WGS sequence"/>
</dbReference>
<dbReference type="Gene3D" id="2.40.50.120">
    <property type="match status" value="1"/>
</dbReference>
<dbReference type="AlphaFoldDB" id="A0A8B6GSE5"/>
<dbReference type="EMBL" id="UYJE01008894">
    <property type="protein sequence ID" value="VDI68354.1"/>
    <property type="molecule type" value="Genomic_DNA"/>
</dbReference>
<evidence type="ECO:0000313" key="2">
    <source>
        <dbReference type="Proteomes" id="UP000596742"/>
    </source>
</evidence>
<proteinExistence type="predicted"/>
<name>A0A8B6GSE5_MYTGA</name>
<reference evidence="1" key="1">
    <citation type="submission" date="2018-11" db="EMBL/GenBank/DDBJ databases">
        <authorList>
            <person name="Alioto T."/>
            <person name="Alioto T."/>
        </authorList>
    </citation>
    <scope>NUCLEOTIDE SEQUENCE</scope>
</reference>
<dbReference type="SUPFAM" id="SSF50242">
    <property type="entry name" value="TIMP-like"/>
    <property type="match status" value="1"/>
</dbReference>
<dbReference type="OrthoDB" id="6075118at2759"/>
<organism evidence="1 2">
    <name type="scientific">Mytilus galloprovincialis</name>
    <name type="common">Mediterranean mussel</name>
    <dbReference type="NCBI Taxonomy" id="29158"/>
    <lineage>
        <taxon>Eukaryota</taxon>
        <taxon>Metazoa</taxon>
        <taxon>Spiralia</taxon>
        <taxon>Lophotrochozoa</taxon>
        <taxon>Mollusca</taxon>
        <taxon>Bivalvia</taxon>
        <taxon>Autobranchia</taxon>
        <taxon>Pteriomorphia</taxon>
        <taxon>Mytilida</taxon>
        <taxon>Mytiloidea</taxon>
        <taxon>Mytilidae</taxon>
        <taxon>Mytilinae</taxon>
        <taxon>Mytilus</taxon>
    </lineage>
</organism>
<comment type="caution">
    <text evidence="1">The sequence shown here is derived from an EMBL/GenBank/DDBJ whole genome shotgun (WGS) entry which is preliminary data.</text>
</comment>
<feature type="non-terminal residue" evidence="1">
    <location>
        <position position="169"/>
    </location>
</feature>